<feature type="region of interest" description="Disordered" evidence="1">
    <location>
        <begin position="48"/>
        <end position="74"/>
    </location>
</feature>
<accession>W7TI30</accession>
<keyword evidence="2" id="KW-1133">Transmembrane helix</keyword>
<evidence type="ECO:0000313" key="4">
    <source>
        <dbReference type="Proteomes" id="UP000019335"/>
    </source>
</evidence>
<evidence type="ECO:0000256" key="1">
    <source>
        <dbReference type="SAM" id="MobiDB-lite"/>
    </source>
</evidence>
<dbReference type="Proteomes" id="UP000019335">
    <property type="component" value="Chromosome 8"/>
</dbReference>
<keyword evidence="4" id="KW-1185">Reference proteome</keyword>
<keyword evidence="2" id="KW-0812">Transmembrane</keyword>
<dbReference type="EMBL" id="AZIL01000609">
    <property type="protein sequence ID" value="EWM26655.1"/>
    <property type="molecule type" value="Genomic_DNA"/>
</dbReference>
<name>W7TI30_9STRA</name>
<organism evidence="3 4">
    <name type="scientific">Nannochloropsis gaditana</name>
    <dbReference type="NCBI Taxonomy" id="72520"/>
    <lineage>
        <taxon>Eukaryota</taxon>
        <taxon>Sar</taxon>
        <taxon>Stramenopiles</taxon>
        <taxon>Ochrophyta</taxon>
        <taxon>Eustigmatophyceae</taxon>
        <taxon>Eustigmatales</taxon>
        <taxon>Monodopsidaceae</taxon>
        <taxon>Nannochloropsis</taxon>
    </lineage>
</organism>
<protein>
    <submittedName>
        <fullName evidence="3">Uncharacterized protein</fullName>
    </submittedName>
</protein>
<evidence type="ECO:0000313" key="3">
    <source>
        <dbReference type="EMBL" id="EWM26655.1"/>
    </source>
</evidence>
<reference evidence="3 4" key="1">
    <citation type="journal article" date="2014" name="Mol. Plant">
        <title>Chromosome Scale Genome Assembly and Transcriptome Profiling of Nannochloropsis gaditana in Nitrogen Depletion.</title>
        <authorList>
            <person name="Corteggiani Carpinelli E."/>
            <person name="Telatin A."/>
            <person name="Vitulo N."/>
            <person name="Forcato C."/>
            <person name="D'Angelo M."/>
            <person name="Schiavon R."/>
            <person name="Vezzi A."/>
            <person name="Giacometti G.M."/>
            <person name="Morosinotto T."/>
            <person name="Valle G."/>
        </authorList>
    </citation>
    <scope>NUCLEOTIDE SEQUENCE [LARGE SCALE GENOMIC DNA]</scope>
    <source>
        <strain evidence="3 4">B-31</strain>
    </source>
</reference>
<feature type="transmembrane region" description="Helical" evidence="2">
    <location>
        <begin position="12"/>
        <end position="31"/>
    </location>
</feature>
<keyword evidence="2" id="KW-0472">Membrane</keyword>
<gene>
    <name evidence="3" type="ORF">Naga_100001g5</name>
</gene>
<evidence type="ECO:0000256" key="2">
    <source>
        <dbReference type="SAM" id="Phobius"/>
    </source>
</evidence>
<dbReference type="AlphaFoldDB" id="W7TI30"/>
<comment type="caution">
    <text evidence="3">The sequence shown here is derived from an EMBL/GenBank/DDBJ whole genome shotgun (WGS) entry which is preliminary data.</text>
</comment>
<proteinExistence type="predicted"/>
<sequence>MFFKNQPSSSPAYRMAAWGVAIVGLVAWTYWDQKKETDTRFTSEEAAKWNERVKGKTKARAAQPPTDGGKPSAP</sequence>